<dbReference type="InterPro" id="IPR018656">
    <property type="entry name" value="DUF2087"/>
</dbReference>
<evidence type="ECO:0000259" key="1">
    <source>
        <dbReference type="Pfam" id="PF09860"/>
    </source>
</evidence>
<dbReference type="EMBL" id="JADKNH010000007">
    <property type="protein sequence ID" value="MBF4693985.1"/>
    <property type="molecule type" value="Genomic_DNA"/>
</dbReference>
<sequence length="94" mass="11160">MLSKEEQIILNRFLDAEGRIKTWPTKKLKQEIIYKFLATHLEPNRIYTEHEINLILASAHTFNDYFLLRRGLITSGYLIRKPNGSAYWVKHTLE</sequence>
<proteinExistence type="predicted"/>
<evidence type="ECO:0000313" key="2">
    <source>
        <dbReference type="EMBL" id="MBF4693985.1"/>
    </source>
</evidence>
<gene>
    <name evidence="2" type="ORF">ISU02_12770</name>
</gene>
<accession>A0ABR9ZU31</accession>
<comment type="caution">
    <text evidence="2">The sequence shown here is derived from an EMBL/GenBank/DDBJ whole genome shotgun (WGS) entry which is preliminary data.</text>
</comment>
<dbReference type="Proteomes" id="UP000614200">
    <property type="component" value="Unassembled WGS sequence"/>
</dbReference>
<feature type="domain" description="DUF2087" evidence="1">
    <location>
        <begin position="19"/>
        <end position="89"/>
    </location>
</feature>
<protein>
    <submittedName>
        <fullName evidence="2">DUF2087 domain-containing protein</fullName>
    </submittedName>
</protein>
<organism evidence="2 3">
    <name type="scientific">Fusibacter ferrireducens</name>
    <dbReference type="NCBI Taxonomy" id="2785058"/>
    <lineage>
        <taxon>Bacteria</taxon>
        <taxon>Bacillati</taxon>
        <taxon>Bacillota</taxon>
        <taxon>Clostridia</taxon>
        <taxon>Eubacteriales</taxon>
        <taxon>Eubacteriales Family XII. Incertae Sedis</taxon>
        <taxon>Fusibacter</taxon>
    </lineage>
</organism>
<dbReference type="Pfam" id="PF09860">
    <property type="entry name" value="DUF2087"/>
    <property type="match status" value="1"/>
</dbReference>
<name>A0ABR9ZU31_9FIRM</name>
<evidence type="ECO:0000313" key="3">
    <source>
        <dbReference type="Proteomes" id="UP000614200"/>
    </source>
</evidence>
<dbReference type="RefSeq" id="WP_194702221.1">
    <property type="nucleotide sequence ID" value="NZ_JADKNH010000007.1"/>
</dbReference>
<reference evidence="2 3" key="1">
    <citation type="submission" date="2020-11" db="EMBL/GenBank/DDBJ databases">
        <title>Fusibacter basophilias sp. nov.</title>
        <authorList>
            <person name="Qiu D."/>
        </authorList>
    </citation>
    <scope>NUCLEOTIDE SEQUENCE [LARGE SCALE GENOMIC DNA]</scope>
    <source>
        <strain evidence="2 3">Q10-2</strain>
    </source>
</reference>
<keyword evidence="3" id="KW-1185">Reference proteome</keyword>